<feature type="compositionally biased region" description="Basic and acidic residues" evidence="1">
    <location>
        <begin position="88"/>
        <end position="102"/>
    </location>
</feature>
<sequence length="522" mass="58211">MVSAIDDDKLQALGDDPAARYARELIGQLVTKVEQQTTEIKHQSIKNQALSFELARLKRWRFGQSSESLDTTQGQLFDAKRDAMLKQEEQAEDRAALDERRAPGQSRPKRQALPGQLERIEHRYEIESGLCPQGHALQRIGEEISEQLDCEPARFFVHRHIRGKYACACCQTVIAAAMPPQIIDKGIPAPGLLAQVVVAKHDDHLPLYRQEEIYRRSGAHIARSSMAQWVGICGVRLEPLAAALKAHLLEQPVLHADETPVAELAPGTGKTHRAYVWVYRSAGTPAVVFDYCASRAGEHARAFLQGWSGTLLTDDFSGYKALYAGTNIVEAGCWAHARRKFFEAHKQTDSPIAQEALSRIGALYAIEQDIRDASQEERERLRAERSRPLLDALHAWLLEQRQHLAKADSTARAIDYTLGRWAALLVYAADARVPIDNNAVENAIRPIALGRKNWLFVGSRQAGERAAALMTLIESAKLCGVDPWAYLKDVLTKLPTWPNSRLAELLPHNWAAAFERAERSAA</sequence>
<feature type="domain" description="Transposase IS66 central" evidence="2">
    <location>
        <begin position="185"/>
        <end position="464"/>
    </location>
</feature>
<reference evidence="6" key="1">
    <citation type="submission" date="2016-10" db="EMBL/GenBank/DDBJ databases">
        <title>Sequence of Gallionella enrichment culture.</title>
        <authorList>
            <person name="Poehlein A."/>
            <person name="Muehling M."/>
            <person name="Daniel R."/>
        </authorList>
    </citation>
    <scope>NUCLEOTIDE SEQUENCE</scope>
</reference>
<dbReference type="InterPro" id="IPR024474">
    <property type="entry name" value="Znf_dom_IS66"/>
</dbReference>
<feature type="domain" description="Transposase IS66 zinc-finger binding" evidence="3">
    <location>
        <begin position="131"/>
        <end position="170"/>
    </location>
</feature>
<dbReference type="Pfam" id="PF13007">
    <property type="entry name" value="LZ_Tnp_IS66"/>
    <property type="match status" value="1"/>
</dbReference>
<feature type="domain" description="Transposase TnpC homeodomain" evidence="4">
    <location>
        <begin position="50"/>
        <end position="121"/>
    </location>
</feature>
<dbReference type="Pfam" id="PF03050">
    <property type="entry name" value="DDE_Tnp_IS66"/>
    <property type="match status" value="1"/>
</dbReference>
<comment type="caution">
    <text evidence="6">The sequence shown here is derived from an EMBL/GenBank/DDBJ whole genome shotgun (WGS) entry which is preliminary data.</text>
</comment>
<name>A0A1J5Q8U6_9ZZZZ</name>
<proteinExistence type="predicted"/>
<dbReference type="InterPro" id="IPR039552">
    <property type="entry name" value="IS66_C"/>
</dbReference>
<evidence type="ECO:0000313" key="6">
    <source>
        <dbReference type="EMBL" id="OIQ76308.1"/>
    </source>
</evidence>
<feature type="region of interest" description="Disordered" evidence="1">
    <location>
        <begin position="88"/>
        <end position="117"/>
    </location>
</feature>
<dbReference type="Pfam" id="PF13005">
    <property type="entry name" value="zf-IS66"/>
    <property type="match status" value="1"/>
</dbReference>
<dbReference type="PANTHER" id="PTHR33678">
    <property type="entry name" value="BLL1576 PROTEIN"/>
    <property type="match status" value="1"/>
</dbReference>
<dbReference type="InterPro" id="IPR024463">
    <property type="entry name" value="Transposase_TnpC_homeodom"/>
</dbReference>
<evidence type="ECO:0000259" key="2">
    <source>
        <dbReference type="Pfam" id="PF03050"/>
    </source>
</evidence>
<evidence type="ECO:0000259" key="5">
    <source>
        <dbReference type="Pfam" id="PF13817"/>
    </source>
</evidence>
<organism evidence="6">
    <name type="scientific">mine drainage metagenome</name>
    <dbReference type="NCBI Taxonomy" id="410659"/>
    <lineage>
        <taxon>unclassified sequences</taxon>
        <taxon>metagenomes</taxon>
        <taxon>ecological metagenomes</taxon>
    </lineage>
</organism>
<evidence type="ECO:0000256" key="1">
    <source>
        <dbReference type="SAM" id="MobiDB-lite"/>
    </source>
</evidence>
<gene>
    <name evidence="6" type="ORF">GALL_420160</name>
</gene>
<dbReference type="InterPro" id="IPR052344">
    <property type="entry name" value="Transposase-related"/>
</dbReference>
<dbReference type="PANTHER" id="PTHR33678:SF1">
    <property type="entry name" value="BLL1576 PROTEIN"/>
    <property type="match status" value="1"/>
</dbReference>
<dbReference type="NCBIfam" id="NF033517">
    <property type="entry name" value="transpos_IS66"/>
    <property type="match status" value="1"/>
</dbReference>
<evidence type="ECO:0000259" key="3">
    <source>
        <dbReference type="Pfam" id="PF13005"/>
    </source>
</evidence>
<dbReference type="EMBL" id="MLJW01001905">
    <property type="protein sequence ID" value="OIQ76308.1"/>
    <property type="molecule type" value="Genomic_DNA"/>
</dbReference>
<feature type="domain" description="Transposase IS66 C-terminal" evidence="5">
    <location>
        <begin position="471"/>
        <end position="508"/>
    </location>
</feature>
<dbReference type="Pfam" id="PF13817">
    <property type="entry name" value="DDE_Tnp_IS66_C"/>
    <property type="match status" value="1"/>
</dbReference>
<dbReference type="AlphaFoldDB" id="A0A1J5Q8U6"/>
<protein>
    <submittedName>
        <fullName evidence="6">Transposase IS66 family protein</fullName>
    </submittedName>
</protein>
<evidence type="ECO:0000259" key="4">
    <source>
        <dbReference type="Pfam" id="PF13007"/>
    </source>
</evidence>
<dbReference type="InterPro" id="IPR004291">
    <property type="entry name" value="Transposase_IS66_central"/>
</dbReference>
<accession>A0A1J5Q8U6</accession>